<evidence type="ECO:0000256" key="1">
    <source>
        <dbReference type="SAM" id="MobiDB-lite"/>
    </source>
</evidence>
<feature type="region of interest" description="Disordered" evidence="1">
    <location>
        <begin position="220"/>
        <end position="246"/>
    </location>
</feature>
<sequence length="775" mass="89118">MEETIAELRRQLEEERQAREEERKAREEAERREDEERQAREEERKAREKAEGQLQNNTLLRLLDRCHHSLSRAIQVETDATLTTQGDAADPVNRLYPKHVVPWLDFPQLQEQVWEKFDRTASFTSRPIFPSDNQIDYVVTNIKNMPIYSEASLRNFERDTVDNFVEKVVNALRDDQPLRREFGIEGRVTFYDRAIPSETSLENSLEQMSLQDVRTPQRLANTKNGRGRGRGIGAAQRQKGDGTVRRRNRRADQFCVHLVADERQIPVYAVEFKAPHKVTIPELMAGLHQMDLARDVIGQEGDTFEFYATRLVAAVVTQIFSYMIDSGVRYGYICTGEAFVFLHIPKDDPTVVQYFLCVPNQDVQPDDELRLHRTAIGQVLAFTLQALAAEAPSQEWHDVADAKLTTWEVEYLDVLKEIPETLRKDPRSSNYRPSHWKRERKRDRKIHNTRSHARSRCQPGASTPKHSSTEGSSSGEESHSPSTAAASRSRSSRSRGNSRQSTRGRERTRAGRDNKQTSQKDGHSTRPYCTIACIRGIVNRDPLDKKCPNWKLHGTQRHSLGPQEFIRQLHRQLVRDRNLGFEQLHVCGRTGYLMKATLLSRGYTVIIKATTVEKQHRLQAEVDNYHRLGSLQGQCIPVCLGVFKPRIAYWYHGELMAQMMVLSWSGMRLQNVINDRNSSFFHQEREKALAVLRSCGVIHGDSEWRNMLWNDLSGRLIVIDLEDVRWLKRRRTLQPTSGNSRSAHRLRTEEKQGKASCPAQLSAHAIPQIHESTAS</sequence>
<dbReference type="EMBL" id="VIFY01000029">
    <property type="protein sequence ID" value="TQB74587.1"/>
    <property type="molecule type" value="Genomic_DNA"/>
</dbReference>
<feature type="region of interest" description="Disordered" evidence="1">
    <location>
        <begin position="1"/>
        <end position="52"/>
    </location>
</feature>
<evidence type="ECO:0008006" key="4">
    <source>
        <dbReference type="Google" id="ProtNLM"/>
    </source>
</evidence>
<gene>
    <name evidence="2" type="ORF">MPDQ_004436</name>
</gene>
<dbReference type="SUPFAM" id="SSF56112">
    <property type="entry name" value="Protein kinase-like (PK-like)"/>
    <property type="match status" value="1"/>
</dbReference>
<evidence type="ECO:0000313" key="3">
    <source>
        <dbReference type="Proteomes" id="UP000319663"/>
    </source>
</evidence>
<proteinExistence type="predicted"/>
<accession>A0A507R072</accession>
<comment type="caution">
    <text evidence="2">The sequence shown here is derived from an EMBL/GenBank/DDBJ whole genome shotgun (WGS) entry which is preliminary data.</text>
</comment>
<name>A0A507R072_MONPU</name>
<dbReference type="PANTHER" id="PTHR37171:SF1">
    <property type="entry name" value="SERINE_THREONINE-PROTEIN KINASE YRZF-RELATED"/>
    <property type="match status" value="1"/>
</dbReference>
<dbReference type="PANTHER" id="PTHR37171">
    <property type="entry name" value="SERINE/THREONINE-PROTEIN KINASE YRZF-RELATED"/>
    <property type="match status" value="1"/>
</dbReference>
<dbReference type="Proteomes" id="UP000319663">
    <property type="component" value="Unassembled WGS sequence"/>
</dbReference>
<dbReference type="OrthoDB" id="2156052at2759"/>
<dbReference type="AlphaFoldDB" id="A0A507R072"/>
<reference evidence="2 3" key="1">
    <citation type="submission" date="2019-06" db="EMBL/GenBank/DDBJ databases">
        <title>Wine fermentation using esterase from Monascus purpureus.</title>
        <authorList>
            <person name="Geng C."/>
            <person name="Zhang Y."/>
        </authorList>
    </citation>
    <scope>NUCLEOTIDE SEQUENCE [LARGE SCALE GENOMIC DNA]</scope>
    <source>
        <strain evidence="2">HQ1</strain>
    </source>
</reference>
<feature type="compositionally biased region" description="Basic residues" evidence="1">
    <location>
        <begin position="434"/>
        <end position="455"/>
    </location>
</feature>
<feature type="compositionally biased region" description="Basic and acidic residues" evidence="1">
    <location>
        <begin position="1"/>
        <end position="51"/>
    </location>
</feature>
<feature type="region of interest" description="Disordered" evidence="1">
    <location>
        <begin position="735"/>
        <end position="775"/>
    </location>
</feature>
<dbReference type="InterPro" id="IPR052396">
    <property type="entry name" value="Meiotic_Drive_Suppr_Kinase"/>
</dbReference>
<keyword evidence="3" id="KW-1185">Reference proteome</keyword>
<protein>
    <recommendedName>
        <fullName evidence="4">Protein kinase domain-containing protein</fullName>
    </recommendedName>
</protein>
<evidence type="ECO:0000313" key="2">
    <source>
        <dbReference type="EMBL" id="TQB74587.1"/>
    </source>
</evidence>
<feature type="compositionally biased region" description="Basic and acidic residues" evidence="1">
    <location>
        <begin position="503"/>
        <end position="524"/>
    </location>
</feature>
<organism evidence="2 3">
    <name type="scientific">Monascus purpureus</name>
    <name type="common">Red mold</name>
    <name type="synonym">Monascus anka</name>
    <dbReference type="NCBI Taxonomy" id="5098"/>
    <lineage>
        <taxon>Eukaryota</taxon>
        <taxon>Fungi</taxon>
        <taxon>Dikarya</taxon>
        <taxon>Ascomycota</taxon>
        <taxon>Pezizomycotina</taxon>
        <taxon>Eurotiomycetes</taxon>
        <taxon>Eurotiomycetidae</taxon>
        <taxon>Eurotiales</taxon>
        <taxon>Aspergillaceae</taxon>
        <taxon>Monascus</taxon>
    </lineage>
</organism>
<feature type="compositionally biased region" description="Low complexity" evidence="1">
    <location>
        <begin position="462"/>
        <end position="501"/>
    </location>
</feature>
<feature type="region of interest" description="Disordered" evidence="1">
    <location>
        <begin position="424"/>
        <end position="525"/>
    </location>
</feature>
<dbReference type="InterPro" id="IPR011009">
    <property type="entry name" value="Kinase-like_dom_sf"/>
</dbReference>